<dbReference type="AlphaFoldDB" id="A0AA87ZJ59"/>
<evidence type="ECO:0000313" key="3">
    <source>
        <dbReference type="Proteomes" id="UP001187192"/>
    </source>
</evidence>
<accession>A0AA87ZJ59</accession>
<comment type="caution">
    <text evidence="2">The sequence shown here is derived from an EMBL/GenBank/DDBJ whole genome shotgun (WGS) entry which is preliminary data.</text>
</comment>
<evidence type="ECO:0000256" key="1">
    <source>
        <dbReference type="SAM" id="MobiDB-lite"/>
    </source>
</evidence>
<proteinExistence type="predicted"/>
<sequence>MGGSEEASSPSPESSTDPSNSDTPVGSLKTLGLRTPYIPPRPPRSSLVHPATAQFASWLVDHRFSPPRCDFCYSPLQGTVKQSPFPTAESRFWTSRSTIPPWPSSVAPLSLETS</sequence>
<dbReference type="EMBL" id="BTGU01003487">
    <property type="protein sequence ID" value="GMN33015.1"/>
    <property type="molecule type" value="Genomic_DNA"/>
</dbReference>
<feature type="compositionally biased region" description="Low complexity" evidence="1">
    <location>
        <begin position="1"/>
        <end position="24"/>
    </location>
</feature>
<organism evidence="2 3">
    <name type="scientific">Ficus carica</name>
    <name type="common">Common fig</name>
    <dbReference type="NCBI Taxonomy" id="3494"/>
    <lineage>
        <taxon>Eukaryota</taxon>
        <taxon>Viridiplantae</taxon>
        <taxon>Streptophyta</taxon>
        <taxon>Embryophyta</taxon>
        <taxon>Tracheophyta</taxon>
        <taxon>Spermatophyta</taxon>
        <taxon>Magnoliopsida</taxon>
        <taxon>eudicotyledons</taxon>
        <taxon>Gunneridae</taxon>
        <taxon>Pentapetalae</taxon>
        <taxon>rosids</taxon>
        <taxon>fabids</taxon>
        <taxon>Rosales</taxon>
        <taxon>Moraceae</taxon>
        <taxon>Ficeae</taxon>
        <taxon>Ficus</taxon>
    </lineage>
</organism>
<keyword evidence="3" id="KW-1185">Reference proteome</keyword>
<evidence type="ECO:0000313" key="2">
    <source>
        <dbReference type="EMBL" id="GMN33015.1"/>
    </source>
</evidence>
<name>A0AA87ZJ59_FICCA</name>
<dbReference type="Proteomes" id="UP001187192">
    <property type="component" value="Unassembled WGS sequence"/>
</dbReference>
<gene>
    <name evidence="2" type="ORF">TIFTF001_044747</name>
</gene>
<protein>
    <submittedName>
        <fullName evidence="2">Uncharacterized protein</fullName>
    </submittedName>
</protein>
<reference evidence="2" key="1">
    <citation type="submission" date="2023-07" db="EMBL/GenBank/DDBJ databases">
        <title>draft genome sequence of fig (Ficus carica).</title>
        <authorList>
            <person name="Takahashi T."/>
            <person name="Nishimura K."/>
        </authorList>
    </citation>
    <scope>NUCLEOTIDE SEQUENCE</scope>
</reference>
<feature type="region of interest" description="Disordered" evidence="1">
    <location>
        <begin position="1"/>
        <end position="47"/>
    </location>
</feature>